<dbReference type="PANTHER" id="PTHR33446:SF2">
    <property type="entry name" value="PROTEIN TONB"/>
    <property type="match status" value="1"/>
</dbReference>
<dbReference type="GO" id="GO:0015031">
    <property type="term" value="P:protein transport"/>
    <property type="evidence" value="ECO:0007669"/>
    <property type="project" value="UniProtKB-KW"/>
</dbReference>
<evidence type="ECO:0000313" key="13">
    <source>
        <dbReference type="Proteomes" id="UP000283433"/>
    </source>
</evidence>
<dbReference type="PROSITE" id="PS52015">
    <property type="entry name" value="TONB_CTD"/>
    <property type="match status" value="1"/>
</dbReference>
<feature type="domain" description="TonB C-terminal" evidence="11">
    <location>
        <begin position="226"/>
        <end position="322"/>
    </location>
</feature>
<keyword evidence="4" id="KW-1003">Cell membrane</keyword>
<dbReference type="SUPFAM" id="SSF74653">
    <property type="entry name" value="TolA/TonB C-terminal domain"/>
    <property type="match status" value="1"/>
</dbReference>
<comment type="similarity">
    <text evidence="2">Belongs to the TonB family.</text>
</comment>
<keyword evidence="7" id="KW-0653">Protein transport</keyword>
<evidence type="ECO:0000259" key="11">
    <source>
        <dbReference type="PROSITE" id="PS52015"/>
    </source>
</evidence>
<keyword evidence="8" id="KW-1133">Transmembrane helix</keyword>
<dbReference type="SUPFAM" id="SSF82185">
    <property type="entry name" value="Histone H3 K4-specific methyltransferase SET7/9 N-terminal domain"/>
    <property type="match status" value="1"/>
</dbReference>
<evidence type="ECO:0000256" key="1">
    <source>
        <dbReference type="ARBA" id="ARBA00004383"/>
    </source>
</evidence>
<feature type="signal peptide" evidence="10">
    <location>
        <begin position="1"/>
        <end position="19"/>
    </location>
</feature>
<dbReference type="NCBIfam" id="TIGR01352">
    <property type="entry name" value="tonB_Cterm"/>
    <property type="match status" value="1"/>
</dbReference>
<comment type="caution">
    <text evidence="12">The sequence shown here is derived from an EMBL/GenBank/DDBJ whole genome shotgun (WGS) entry which is preliminary data.</text>
</comment>
<keyword evidence="13" id="KW-1185">Reference proteome</keyword>
<evidence type="ECO:0000256" key="10">
    <source>
        <dbReference type="SAM" id="SignalP"/>
    </source>
</evidence>
<proteinExistence type="inferred from homology"/>
<dbReference type="InterPro" id="IPR037682">
    <property type="entry name" value="TonB_C"/>
</dbReference>
<dbReference type="Pfam" id="PF03544">
    <property type="entry name" value="TonB_C"/>
    <property type="match status" value="1"/>
</dbReference>
<dbReference type="RefSeq" id="WP_245988957.1">
    <property type="nucleotide sequence ID" value="NZ_MBTA01000001.1"/>
</dbReference>
<evidence type="ECO:0000256" key="8">
    <source>
        <dbReference type="ARBA" id="ARBA00022989"/>
    </source>
</evidence>
<dbReference type="Gene3D" id="2.20.110.10">
    <property type="entry name" value="Histone H3 K4-specific methyltransferase SET7/9 N-terminal domain"/>
    <property type="match status" value="1"/>
</dbReference>
<name>A0A419SBI8_9SPHI</name>
<comment type="subcellular location">
    <subcellularLocation>
        <location evidence="1">Cell inner membrane</location>
        <topology evidence="1">Single-pass membrane protein</topology>
        <orientation evidence="1">Periplasmic side</orientation>
    </subcellularLocation>
</comment>
<accession>A0A419SBI8</accession>
<feature type="chain" id="PRO_5019507487" description="TonB C-terminal domain-containing protein" evidence="10">
    <location>
        <begin position="20"/>
        <end position="331"/>
    </location>
</feature>
<dbReference type="Proteomes" id="UP000283433">
    <property type="component" value="Unassembled WGS sequence"/>
</dbReference>
<keyword evidence="3" id="KW-0813">Transport</keyword>
<dbReference type="AlphaFoldDB" id="A0A419SBI8"/>
<dbReference type="GO" id="GO:0031992">
    <property type="term" value="F:energy transducer activity"/>
    <property type="evidence" value="ECO:0007669"/>
    <property type="project" value="TreeGrafter"/>
</dbReference>
<dbReference type="PANTHER" id="PTHR33446">
    <property type="entry name" value="PROTEIN TONB-RELATED"/>
    <property type="match status" value="1"/>
</dbReference>
<dbReference type="GO" id="GO:0055085">
    <property type="term" value="P:transmembrane transport"/>
    <property type="evidence" value="ECO:0007669"/>
    <property type="project" value="InterPro"/>
</dbReference>
<gene>
    <name evidence="12" type="ORF">BCY91_00590</name>
</gene>
<dbReference type="InterPro" id="IPR006260">
    <property type="entry name" value="TonB/TolA_C"/>
</dbReference>
<evidence type="ECO:0000256" key="4">
    <source>
        <dbReference type="ARBA" id="ARBA00022475"/>
    </source>
</evidence>
<evidence type="ECO:0000256" key="7">
    <source>
        <dbReference type="ARBA" id="ARBA00022927"/>
    </source>
</evidence>
<dbReference type="Gene3D" id="3.30.1150.10">
    <property type="match status" value="1"/>
</dbReference>
<keyword evidence="9" id="KW-0472">Membrane</keyword>
<organism evidence="12 13">
    <name type="scientific">Pelobium manganitolerans</name>
    <dbReference type="NCBI Taxonomy" id="1842495"/>
    <lineage>
        <taxon>Bacteria</taxon>
        <taxon>Pseudomonadati</taxon>
        <taxon>Bacteroidota</taxon>
        <taxon>Sphingobacteriia</taxon>
        <taxon>Sphingobacteriales</taxon>
        <taxon>Sphingobacteriaceae</taxon>
        <taxon>Pelobium</taxon>
    </lineage>
</organism>
<evidence type="ECO:0000313" key="12">
    <source>
        <dbReference type="EMBL" id="RKD20157.1"/>
    </source>
</evidence>
<dbReference type="GO" id="GO:0098797">
    <property type="term" value="C:plasma membrane protein complex"/>
    <property type="evidence" value="ECO:0007669"/>
    <property type="project" value="TreeGrafter"/>
</dbReference>
<evidence type="ECO:0000256" key="9">
    <source>
        <dbReference type="ARBA" id="ARBA00023136"/>
    </source>
</evidence>
<keyword evidence="10" id="KW-0732">Signal</keyword>
<protein>
    <recommendedName>
        <fullName evidence="11">TonB C-terminal domain-containing protein</fullName>
    </recommendedName>
</protein>
<reference evidence="12 13" key="1">
    <citation type="submission" date="2016-07" db="EMBL/GenBank/DDBJ databases">
        <title>Genome of Pelobium manganitolerans.</title>
        <authorList>
            <person name="Wu S."/>
            <person name="Wang G."/>
        </authorList>
    </citation>
    <scope>NUCLEOTIDE SEQUENCE [LARGE SCALE GENOMIC DNA]</scope>
    <source>
        <strain evidence="12 13">YS-25</strain>
    </source>
</reference>
<dbReference type="InterPro" id="IPR051045">
    <property type="entry name" value="TonB-dependent_transducer"/>
</dbReference>
<evidence type="ECO:0000256" key="3">
    <source>
        <dbReference type="ARBA" id="ARBA00022448"/>
    </source>
</evidence>
<keyword evidence="6" id="KW-0812">Transmembrane</keyword>
<sequence length="331" mass="37310">MKAIITSVLIWLCAILAYGQENKTTYYLNDKGKQVENADSAKAIRTVSNTKNNEGLYDVVEYDTKKRVRRIGNSLTKTVNPSYNGIVITFYGNGEKESEIAYVSGHKEGLATYYHSNKTVAKKVRNEMVDKKVKTIVLEINDDTGKALLDKNGTGVYEYKDKKGRLCREEYLNGIKHGEWRSYNTTDDEVYISEYNEGKFVKGKTIEPSGKVVEYDVEEKLPAFPGGTPAFGRFVGKNMRYPAEAKQKNIQGRVFISFVVEKDGAITDAKVLRGIGGGCDEEALRVINLSPKWEPGIQRGKAVRVSYTIPLFFQLQQQTTPNRSKSRFDNF</sequence>
<evidence type="ECO:0000256" key="2">
    <source>
        <dbReference type="ARBA" id="ARBA00006555"/>
    </source>
</evidence>
<evidence type="ECO:0000256" key="6">
    <source>
        <dbReference type="ARBA" id="ARBA00022692"/>
    </source>
</evidence>
<dbReference type="EMBL" id="MBTA01000001">
    <property type="protein sequence ID" value="RKD20157.1"/>
    <property type="molecule type" value="Genomic_DNA"/>
</dbReference>
<evidence type="ECO:0000256" key="5">
    <source>
        <dbReference type="ARBA" id="ARBA00022519"/>
    </source>
</evidence>
<keyword evidence="5" id="KW-0997">Cell inner membrane</keyword>